<dbReference type="EMBL" id="AJAR01000030">
    <property type="protein sequence ID" value="EOH92403.1"/>
    <property type="molecule type" value="Genomic_DNA"/>
</dbReference>
<reference evidence="1 3" key="1">
    <citation type="submission" date="2013-02" db="EMBL/GenBank/DDBJ databases">
        <title>The Genome Sequence of Enterococcus haemoperoxidus BAA-382.</title>
        <authorList>
            <consortium name="The Broad Institute Genome Sequencing Platform"/>
            <consortium name="The Broad Institute Genome Sequencing Center for Infectious Disease"/>
            <person name="Earl A.M."/>
            <person name="Gilmore M.S."/>
            <person name="Lebreton F."/>
            <person name="Walker B."/>
            <person name="Young S.K."/>
            <person name="Zeng Q."/>
            <person name="Gargeya S."/>
            <person name="Fitzgerald M."/>
            <person name="Haas B."/>
            <person name="Abouelleil A."/>
            <person name="Alvarado L."/>
            <person name="Arachchi H.M."/>
            <person name="Berlin A.M."/>
            <person name="Chapman S.B."/>
            <person name="Dewar J."/>
            <person name="Goldberg J."/>
            <person name="Griggs A."/>
            <person name="Gujja S."/>
            <person name="Hansen M."/>
            <person name="Howarth C."/>
            <person name="Imamovic A."/>
            <person name="Larimer J."/>
            <person name="McCowan C."/>
            <person name="Murphy C."/>
            <person name="Neiman D."/>
            <person name="Pearson M."/>
            <person name="Priest M."/>
            <person name="Roberts A."/>
            <person name="Saif S."/>
            <person name="Shea T."/>
            <person name="Sisk P."/>
            <person name="Sykes S."/>
            <person name="Wortman J."/>
            <person name="Nusbaum C."/>
            <person name="Birren B."/>
        </authorList>
    </citation>
    <scope>NUCLEOTIDE SEQUENCE [LARGE SCALE GENOMIC DNA]</scope>
    <source>
        <strain evidence="1 3">ATCC BAA-382</strain>
    </source>
</reference>
<protein>
    <submittedName>
        <fullName evidence="1">Type VII secretion effector</fullName>
    </submittedName>
</protein>
<accession>R2QB27</accession>
<dbReference type="AlphaFoldDB" id="R2QB27"/>
<sequence length="103" mass="11146">MSETKSSLTVAGVISARFNHTVRGFSSVNKTTCEAEHTTLSGNNNAQNSLTSIHSRGQRIANAITRDGNHIHSKAQEFSLIDQTIKQPFDLQRFSSSLGGGRS</sequence>
<evidence type="ECO:0000313" key="3">
    <source>
        <dbReference type="Proteomes" id="UP000013858"/>
    </source>
</evidence>
<dbReference type="Proteomes" id="UP000013858">
    <property type="component" value="Unassembled WGS sequence"/>
</dbReference>
<name>R2QB27_9ENTE</name>
<evidence type="ECO:0000313" key="4">
    <source>
        <dbReference type="Proteomes" id="UP000014197"/>
    </source>
</evidence>
<evidence type="ECO:0000313" key="2">
    <source>
        <dbReference type="EMBL" id="EOT61769.1"/>
    </source>
</evidence>
<dbReference type="EMBL" id="ASVY01000002">
    <property type="protein sequence ID" value="EOT61769.1"/>
    <property type="molecule type" value="Genomic_DNA"/>
</dbReference>
<keyword evidence="4" id="KW-1185">Reference proteome</keyword>
<comment type="caution">
    <text evidence="1">The sequence shown here is derived from an EMBL/GenBank/DDBJ whole genome shotgun (WGS) entry which is preliminary data.</text>
</comment>
<organism evidence="1 3">
    <name type="scientific">Enterococcus haemoperoxidus ATCC BAA-382</name>
    <dbReference type="NCBI Taxonomy" id="1158608"/>
    <lineage>
        <taxon>Bacteria</taxon>
        <taxon>Bacillati</taxon>
        <taxon>Bacillota</taxon>
        <taxon>Bacilli</taxon>
        <taxon>Lactobacillales</taxon>
        <taxon>Enterococcaceae</taxon>
        <taxon>Enterococcus</taxon>
    </lineage>
</organism>
<dbReference type="STRING" id="155618.RV06_GL000577"/>
<dbReference type="InterPro" id="IPR021477">
    <property type="entry name" value="TVIIS_effector_SACOL2603_fam"/>
</dbReference>
<dbReference type="NCBIfam" id="TIGR04197">
    <property type="entry name" value="T7SS_SACOL2603"/>
    <property type="match status" value="1"/>
</dbReference>
<proteinExistence type="predicted"/>
<dbReference type="eggNOG" id="ENOG5032MG9">
    <property type="taxonomic scope" value="Bacteria"/>
</dbReference>
<reference evidence="2 4" key="2">
    <citation type="submission" date="2013-03" db="EMBL/GenBank/DDBJ databases">
        <title>The Genome Sequence of Enterococcus haemoperoxidus BAA-382 (PacBio/Illumina hybrid assembly).</title>
        <authorList>
            <consortium name="The Broad Institute Genomics Platform"/>
            <consortium name="The Broad Institute Genome Sequencing Center for Infectious Disease"/>
            <person name="Earl A."/>
            <person name="Russ C."/>
            <person name="Gilmore M."/>
            <person name="Surin D."/>
            <person name="Walker B."/>
            <person name="Young S."/>
            <person name="Zeng Q."/>
            <person name="Gargeya S."/>
            <person name="Fitzgerald M."/>
            <person name="Haas B."/>
            <person name="Abouelleil A."/>
            <person name="Allen A.W."/>
            <person name="Alvarado L."/>
            <person name="Arachchi H.M."/>
            <person name="Berlin A.M."/>
            <person name="Chapman S.B."/>
            <person name="Gainer-Dewar J."/>
            <person name="Goldberg J."/>
            <person name="Griggs A."/>
            <person name="Gujja S."/>
            <person name="Hansen M."/>
            <person name="Howarth C."/>
            <person name="Imamovic A."/>
            <person name="Ireland A."/>
            <person name="Larimer J."/>
            <person name="McCowan C."/>
            <person name="Murphy C."/>
            <person name="Pearson M."/>
            <person name="Poon T.W."/>
            <person name="Priest M."/>
            <person name="Roberts A."/>
            <person name="Saif S."/>
            <person name="Shea T."/>
            <person name="Sisk P."/>
            <person name="Sykes S."/>
            <person name="Wortman J."/>
            <person name="Nusbaum C."/>
            <person name="Birren B."/>
        </authorList>
    </citation>
    <scope>NUCLEOTIDE SEQUENCE [LARGE SCALE GENOMIC DNA]</scope>
    <source>
        <strain evidence="2 4">ATCC BAA-382</strain>
    </source>
</reference>
<dbReference type="RefSeq" id="WP_010763224.1">
    <property type="nucleotide sequence ID" value="NZ_KB946316.1"/>
</dbReference>
<gene>
    <name evidence="2" type="ORF">I583_00751</name>
    <name evidence="1" type="ORF">UAW_03068</name>
</gene>
<dbReference type="OrthoDB" id="2185308at2"/>
<dbReference type="Proteomes" id="UP000014197">
    <property type="component" value="Unassembled WGS sequence"/>
</dbReference>
<evidence type="ECO:0000313" key="1">
    <source>
        <dbReference type="EMBL" id="EOH92403.1"/>
    </source>
</evidence>
<dbReference type="PATRIC" id="fig|1158608.3.peg.3001"/>